<dbReference type="InterPro" id="IPR029063">
    <property type="entry name" value="SAM-dependent_MTases_sf"/>
</dbReference>
<dbReference type="CDD" id="cd02440">
    <property type="entry name" value="AdoMet_MTases"/>
    <property type="match status" value="1"/>
</dbReference>
<protein>
    <submittedName>
        <fullName evidence="2">Methyltransferase</fullName>
    </submittedName>
</protein>
<dbReference type="STRING" id="1458985.BJP34_26970"/>
<evidence type="ECO:0000313" key="2">
    <source>
        <dbReference type="EMBL" id="AOX02600.1"/>
    </source>
</evidence>
<gene>
    <name evidence="2" type="ORF">BJP34_26970</name>
</gene>
<evidence type="ECO:0000313" key="3">
    <source>
        <dbReference type="Proteomes" id="UP000177870"/>
    </source>
</evidence>
<sequence length="231" mass="26666">MLFDEPYYIAINQARWAVAENVLNQLRLNQGLSFTSCLDVGCGPGWFSKKLVNWGVNVIGLEGRQELVEEASKRVPEAKFYQVDVESTPQMSQFAGADLVFCFGLLYHTENPFKVIRNLQLLTKKVLFIESMNVPFDEPVTYLVEEGKNETQGLTYHAMIPSRSCLLKMLQVSGFPYLYDYQGYVDHEDFWETETKHQRRRIFLASTVELQVSDLVPSPEIVTPKYNFYKH</sequence>
<reference evidence="3" key="1">
    <citation type="submission" date="2016-10" db="EMBL/GenBank/DDBJ databases">
        <title>Comparative genomics uncovers the prolific and rare metabolic potential of the cyanobacterial genus Moorea.</title>
        <authorList>
            <person name="Leao T."/>
            <person name="Castelao G."/>
            <person name="Korobeynikov A."/>
            <person name="Monroe E.A."/>
            <person name="Podell S."/>
            <person name="Glukhov E."/>
            <person name="Allen E."/>
            <person name="Gerwick W.H."/>
            <person name="Gerwick L."/>
        </authorList>
    </citation>
    <scope>NUCLEOTIDE SEQUENCE [LARGE SCALE GENOMIC DNA]</scope>
    <source>
        <strain evidence="3">PAL-8-15-08-1</strain>
    </source>
</reference>
<dbReference type="EMBL" id="CP017599">
    <property type="protein sequence ID" value="AOX02600.1"/>
    <property type="molecule type" value="Genomic_DNA"/>
</dbReference>
<dbReference type="SUPFAM" id="SSF53335">
    <property type="entry name" value="S-adenosyl-L-methionine-dependent methyltransferases"/>
    <property type="match status" value="1"/>
</dbReference>
<accession>A0A1D8TY62</accession>
<dbReference type="AlphaFoldDB" id="A0A1D8TY62"/>
<name>A0A1D8TY62_9CYAN</name>
<dbReference type="OrthoDB" id="9804312at2"/>
<dbReference type="InterPro" id="IPR013216">
    <property type="entry name" value="Methyltransf_11"/>
</dbReference>
<evidence type="ECO:0000259" key="1">
    <source>
        <dbReference type="Pfam" id="PF08241"/>
    </source>
</evidence>
<dbReference type="Gene3D" id="3.40.50.150">
    <property type="entry name" value="Vaccinia Virus protein VP39"/>
    <property type="match status" value="1"/>
</dbReference>
<keyword evidence="2" id="KW-0808">Transferase</keyword>
<dbReference type="PANTHER" id="PTHR43861:SF1">
    <property type="entry name" value="TRANS-ACONITATE 2-METHYLTRANSFERASE"/>
    <property type="match status" value="1"/>
</dbReference>
<dbReference type="Proteomes" id="UP000177870">
    <property type="component" value="Chromosome"/>
</dbReference>
<dbReference type="GO" id="GO:0008757">
    <property type="term" value="F:S-adenosylmethionine-dependent methyltransferase activity"/>
    <property type="evidence" value="ECO:0007669"/>
    <property type="project" value="InterPro"/>
</dbReference>
<proteinExistence type="predicted"/>
<organism evidence="2 3">
    <name type="scientific">Moorena producens PAL-8-15-08-1</name>
    <dbReference type="NCBI Taxonomy" id="1458985"/>
    <lineage>
        <taxon>Bacteria</taxon>
        <taxon>Bacillati</taxon>
        <taxon>Cyanobacteriota</taxon>
        <taxon>Cyanophyceae</taxon>
        <taxon>Coleofasciculales</taxon>
        <taxon>Coleofasciculaceae</taxon>
        <taxon>Moorena</taxon>
    </lineage>
</organism>
<keyword evidence="2" id="KW-0489">Methyltransferase</keyword>
<feature type="domain" description="Methyltransferase type 11" evidence="1">
    <location>
        <begin position="38"/>
        <end position="121"/>
    </location>
</feature>
<dbReference type="Pfam" id="PF08241">
    <property type="entry name" value="Methyltransf_11"/>
    <property type="match status" value="1"/>
</dbReference>
<dbReference type="PANTHER" id="PTHR43861">
    <property type="entry name" value="TRANS-ACONITATE 2-METHYLTRANSFERASE-RELATED"/>
    <property type="match status" value="1"/>
</dbReference>
<dbReference type="KEGG" id="mpro:BJP34_26970"/>
<dbReference type="RefSeq" id="WP_070395002.1">
    <property type="nucleotide sequence ID" value="NZ_CP017599.1"/>
</dbReference>
<dbReference type="GO" id="GO:0032259">
    <property type="term" value="P:methylation"/>
    <property type="evidence" value="ECO:0007669"/>
    <property type="project" value="UniProtKB-KW"/>
</dbReference>